<gene>
    <name evidence="3" type="ORF">EVOR1521_LOCUS2378</name>
</gene>
<evidence type="ECO:0000313" key="3">
    <source>
        <dbReference type="EMBL" id="CAJ1372259.1"/>
    </source>
</evidence>
<dbReference type="SUPFAM" id="SSF52540">
    <property type="entry name" value="P-loop containing nucleoside triphosphate hydrolases"/>
    <property type="match status" value="1"/>
</dbReference>
<reference evidence="3" key="1">
    <citation type="submission" date="2023-08" db="EMBL/GenBank/DDBJ databases">
        <authorList>
            <person name="Chen Y."/>
            <person name="Shah S."/>
            <person name="Dougan E. K."/>
            <person name="Thang M."/>
            <person name="Chan C."/>
        </authorList>
    </citation>
    <scope>NUCLEOTIDE SEQUENCE</scope>
</reference>
<organism evidence="3 4">
    <name type="scientific">Effrenium voratum</name>
    <dbReference type="NCBI Taxonomy" id="2562239"/>
    <lineage>
        <taxon>Eukaryota</taxon>
        <taxon>Sar</taxon>
        <taxon>Alveolata</taxon>
        <taxon>Dinophyceae</taxon>
        <taxon>Suessiales</taxon>
        <taxon>Symbiodiniaceae</taxon>
        <taxon>Effrenium</taxon>
    </lineage>
</organism>
<feature type="transmembrane region" description="Helical" evidence="2">
    <location>
        <begin position="293"/>
        <end position="312"/>
    </location>
</feature>
<keyword evidence="2" id="KW-0472">Membrane</keyword>
<comment type="caution">
    <text evidence="3">The sequence shown here is derived from an EMBL/GenBank/DDBJ whole genome shotgun (WGS) entry which is preliminary data.</text>
</comment>
<keyword evidence="2" id="KW-1133">Transmembrane helix</keyword>
<dbReference type="EMBL" id="CAUJNA010000125">
    <property type="protein sequence ID" value="CAJ1372259.1"/>
    <property type="molecule type" value="Genomic_DNA"/>
</dbReference>
<evidence type="ECO:0000256" key="1">
    <source>
        <dbReference type="SAM" id="MobiDB-lite"/>
    </source>
</evidence>
<keyword evidence="4" id="KW-1185">Reference proteome</keyword>
<protein>
    <submittedName>
        <fullName evidence="3">Uncharacterized protein</fullName>
    </submittedName>
</protein>
<proteinExistence type="predicted"/>
<sequence length="395" mass="42991">MAVRSKILLGIEQYYHGKGKVSLRSIAEEREVQLTFSKGPVVVAAVGDAGAGKSGFLNALAEELVLSTSSKEAVQWVVGEEVKHGHWPGLLARAVEKFPSWEPRATAAVKACKRVPGSRLDGIQLVEVRAPTQLEDQEVIDWLLAHVDIVVCLLDSQAKPSDELMALLSRTAAAEAAAQLHFLFAKADLVPRESDRIRLIAKTSRALQEGLGRGFEILPVATGDLNVMLDIIDEAVLADAPTPKWDGGRLRTWRLAQDLLSQRVQRGLEDLQSDCQALRTALRSTDAPRAASHLFACGNAFALATAAVPYVLDENEDPALVKTFMVLTMACAGICLFLAFLSCRVNKPAAAEGEVKEQEDFLSLVEQQCEAWRSLDNGNGEEQGAVRREPRPIRV</sequence>
<feature type="transmembrane region" description="Helical" evidence="2">
    <location>
        <begin position="324"/>
        <end position="341"/>
    </location>
</feature>
<dbReference type="Gene3D" id="3.40.50.300">
    <property type="entry name" value="P-loop containing nucleotide triphosphate hydrolases"/>
    <property type="match status" value="1"/>
</dbReference>
<evidence type="ECO:0000256" key="2">
    <source>
        <dbReference type="SAM" id="Phobius"/>
    </source>
</evidence>
<dbReference type="InterPro" id="IPR027417">
    <property type="entry name" value="P-loop_NTPase"/>
</dbReference>
<accession>A0AA36HN76</accession>
<dbReference type="AlphaFoldDB" id="A0AA36HN76"/>
<keyword evidence="2" id="KW-0812">Transmembrane</keyword>
<name>A0AA36HN76_9DINO</name>
<evidence type="ECO:0000313" key="4">
    <source>
        <dbReference type="Proteomes" id="UP001178507"/>
    </source>
</evidence>
<feature type="region of interest" description="Disordered" evidence="1">
    <location>
        <begin position="375"/>
        <end position="395"/>
    </location>
</feature>
<feature type="compositionally biased region" description="Basic and acidic residues" evidence="1">
    <location>
        <begin position="384"/>
        <end position="395"/>
    </location>
</feature>
<dbReference type="Proteomes" id="UP001178507">
    <property type="component" value="Unassembled WGS sequence"/>
</dbReference>